<reference evidence="1 2" key="1">
    <citation type="submission" date="2023-10" db="EMBL/GenBank/DDBJ databases">
        <authorList>
            <person name="Maclean D."/>
            <person name="Macfadyen A."/>
        </authorList>
    </citation>
    <scope>NUCLEOTIDE SEQUENCE [LARGE SCALE GENOMIC DNA]</scope>
</reference>
<evidence type="ECO:0000313" key="1">
    <source>
        <dbReference type="EMBL" id="CAK0784347.1"/>
    </source>
</evidence>
<organism evidence="1 2">
    <name type="scientific">Coccomyxa viridis</name>
    <dbReference type="NCBI Taxonomy" id="1274662"/>
    <lineage>
        <taxon>Eukaryota</taxon>
        <taxon>Viridiplantae</taxon>
        <taxon>Chlorophyta</taxon>
        <taxon>core chlorophytes</taxon>
        <taxon>Trebouxiophyceae</taxon>
        <taxon>Trebouxiophyceae incertae sedis</taxon>
        <taxon>Coccomyxaceae</taxon>
        <taxon>Coccomyxa</taxon>
    </lineage>
</organism>
<dbReference type="EMBL" id="CAUYUE010000010">
    <property type="protein sequence ID" value="CAK0784347.1"/>
    <property type="molecule type" value="Genomic_DNA"/>
</dbReference>
<dbReference type="Proteomes" id="UP001314263">
    <property type="component" value="Unassembled WGS sequence"/>
</dbReference>
<proteinExistence type="predicted"/>
<evidence type="ECO:0000313" key="2">
    <source>
        <dbReference type="Proteomes" id="UP001314263"/>
    </source>
</evidence>
<keyword evidence="2" id="KW-1185">Reference proteome</keyword>
<dbReference type="AlphaFoldDB" id="A0AAV1IDR3"/>
<gene>
    <name evidence="1" type="ORF">CVIRNUC_007551</name>
</gene>
<protein>
    <submittedName>
        <fullName evidence="1">Uncharacterized protein</fullName>
    </submittedName>
</protein>
<name>A0AAV1IDR3_9CHLO</name>
<sequence>MTMEGAEVIEYLFQDNEVYRVVCNQAHSRAARHAYDRMGRPAPSVLAVRGAFYTERSDRVPRPAPQLWLFIDKLRQDLPGARSAMLQKAGKQTLSTSECTALAVVWLRKPVQHCRRLCELRPAAIVKLLPFSG</sequence>
<accession>A0AAV1IDR3</accession>
<comment type="caution">
    <text evidence="1">The sequence shown here is derived from an EMBL/GenBank/DDBJ whole genome shotgun (WGS) entry which is preliminary data.</text>
</comment>